<feature type="transmembrane region" description="Helical" evidence="1">
    <location>
        <begin position="153"/>
        <end position="173"/>
    </location>
</feature>
<evidence type="ECO:0000313" key="2">
    <source>
        <dbReference type="EMBL" id="PRX90755.1"/>
    </source>
</evidence>
<sequence length="264" mass="28155">MEANCDSIDWSFIRAAEAQSALSGVVGGFLFAGIILLLTTKRSDGRRVPALMLFCSAFFALEVCSYISSVVAGEGICFRAYAEGMVGSGLFCVGALGIFCGIAVLLEVYEGKAEDLLRISRLIAYSVAVIALFMEGLAAVGFMVIVYQNAVPPWFWVVFASYAVGTPATVVFLRVRRPVSDGDRARVLRQASYLSILCALVGAVIFGIAAGTPPELWRDGDTVLISNTAVITSLVFPAAGVIGLLRTLPRPHREKYRTGAGARP</sequence>
<organism evidence="2 3">
    <name type="scientific">Allonocardiopsis opalescens</name>
    <dbReference type="NCBI Taxonomy" id="1144618"/>
    <lineage>
        <taxon>Bacteria</taxon>
        <taxon>Bacillati</taxon>
        <taxon>Actinomycetota</taxon>
        <taxon>Actinomycetes</taxon>
        <taxon>Streptosporangiales</taxon>
        <taxon>Allonocardiopsis</taxon>
    </lineage>
</organism>
<keyword evidence="1" id="KW-0812">Transmembrane</keyword>
<keyword evidence="3" id="KW-1185">Reference proteome</keyword>
<keyword evidence="1" id="KW-1133">Transmembrane helix</keyword>
<name>A0A2T0PPC3_9ACTN</name>
<feature type="transmembrane region" description="Helical" evidence="1">
    <location>
        <begin position="193"/>
        <end position="212"/>
    </location>
</feature>
<protein>
    <submittedName>
        <fullName evidence="2">Uncharacterized protein</fullName>
    </submittedName>
</protein>
<feature type="transmembrane region" description="Helical" evidence="1">
    <location>
        <begin position="224"/>
        <end position="245"/>
    </location>
</feature>
<gene>
    <name evidence="2" type="ORF">CLV72_11714</name>
</gene>
<proteinExistence type="predicted"/>
<dbReference type="RefSeq" id="WP_106253817.1">
    <property type="nucleotide sequence ID" value="NZ_PVZC01000017.1"/>
</dbReference>
<evidence type="ECO:0000313" key="3">
    <source>
        <dbReference type="Proteomes" id="UP000237846"/>
    </source>
</evidence>
<evidence type="ECO:0000256" key="1">
    <source>
        <dbReference type="SAM" id="Phobius"/>
    </source>
</evidence>
<reference evidence="2 3" key="1">
    <citation type="submission" date="2018-03" db="EMBL/GenBank/DDBJ databases">
        <title>Genomic Encyclopedia of Archaeal and Bacterial Type Strains, Phase II (KMG-II): from individual species to whole genera.</title>
        <authorList>
            <person name="Goeker M."/>
        </authorList>
    </citation>
    <scope>NUCLEOTIDE SEQUENCE [LARGE SCALE GENOMIC DNA]</scope>
    <source>
        <strain evidence="2 3">DSM 45601</strain>
    </source>
</reference>
<accession>A0A2T0PPC3</accession>
<comment type="caution">
    <text evidence="2">The sequence shown here is derived from an EMBL/GenBank/DDBJ whole genome shotgun (WGS) entry which is preliminary data.</text>
</comment>
<dbReference type="EMBL" id="PVZC01000017">
    <property type="protein sequence ID" value="PRX90755.1"/>
    <property type="molecule type" value="Genomic_DNA"/>
</dbReference>
<feature type="transmembrane region" description="Helical" evidence="1">
    <location>
        <begin position="122"/>
        <end position="147"/>
    </location>
</feature>
<dbReference type="Proteomes" id="UP000237846">
    <property type="component" value="Unassembled WGS sequence"/>
</dbReference>
<feature type="transmembrane region" description="Helical" evidence="1">
    <location>
        <begin position="88"/>
        <end position="110"/>
    </location>
</feature>
<keyword evidence="1" id="KW-0472">Membrane</keyword>
<feature type="transmembrane region" description="Helical" evidence="1">
    <location>
        <begin position="50"/>
        <end position="68"/>
    </location>
</feature>
<feature type="transmembrane region" description="Helical" evidence="1">
    <location>
        <begin position="20"/>
        <end position="38"/>
    </location>
</feature>
<dbReference type="AlphaFoldDB" id="A0A2T0PPC3"/>